<dbReference type="Proteomes" id="UP000293142">
    <property type="component" value="Unassembled WGS sequence"/>
</dbReference>
<keyword evidence="2" id="KW-0732">Signal</keyword>
<accession>A0A4Q9DWR7</accession>
<dbReference type="EMBL" id="SIRE01000002">
    <property type="protein sequence ID" value="TBL81537.1"/>
    <property type="molecule type" value="Genomic_DNA"/>
</dbReference>
<dbReference type="PANTHER" id="PTHR43649:SF17">
    <property type="entry name" value="ABC TRANSPORTER SOLUTE BINDING PROTEIN-SUGAR TRANSPORT"/>
    <property type="match status" value="1"/>
</dbReference>
<sequence>MMKKTKMVVSLVTLTAFLTACSGGGGGASAPSKDSGSAASSTGQTQNANANATANKPQEIEDLTVELFDRNNTPEGQGTLKDNQWTKWIQQEMLKEGVRVNFVTVPRSQEEDKLNVMLAAGNAPDIVFTYNRLLFTKYALSGGLADLTDSLNKYGADLKKVLGDPVLAAGVIDGKQYAIPARRTNTNHYGAFIRQDWLDKLGLSVPTTTDQLVEVLKTFKAKDPAGVGANKLTPWGRIPQDPKKFSTEFMLYDLMTSFFKDNSVKTRFTTPEPAREGFKEFMQFMNTLYKNGLISKEFATTDDTVQLQNINKGEVGFFTEGAWVPYNNVPSLYSTLQKNVPDAKLTPIEAFKNADGHYYKTNYAPLGLYLFTPKTSKHKDAVVKYLNWMAKPDVVKTMAFGIEGKNYKMDNGVPTPINADENNKTMNWIMPDLKLIFNGVPPMSQAEVDALLKLTAAPYGDFAVKSNQIAAKEAVPDILYNEPIDAELKNNPQIVKIEQEYWIKMVTADDFNAAYNQFQNELKSRGMDQIIKEKTDLYNKTFKQ</sequence>
<dbReference type="Gene3D" id="3.40.190.10">
    <property type="entry name" value="Periplasmic binding protein-like II"/>
    <property type="match status" value="2"/>
</dbReference>
<comment type="caution">
    <text evidence="3">The sequence shown here is derived from an EMBL/GenBank/DDBJ whole genome shotgun (WGS) entry which is preliminary data.</text>
</comment>
<proteinExistence type="predicted"/>
<dbReference type="InterPro" id="IPR006059">
    <property type="entry name" value="SBP"/>
</dbReference>
<evidence type="ECO:0000313" key="3">
    <source>
        <dbReference type="EMBL" id="TBL81537.1"/>
    </source>
</evidence>
<dbReference type="InterPro" id="IPR050490">
    <property type="entry name" value="Bact_solute-bd_prot1"/>
</dbReference>
<name>A0A4Q9DWR7_9BACL</name>
<evidence type="ECO:0000256" key="1">
    <source>
        <dbReference type="SAM" id="MobiDB-lite"/>
    </source>
</evidence>
<feature type="compositionally biased region" description="Low complexity" evidence="1">
    <location>
        <begin position="29"/>
        <end position="55"/>
    </location>
</feature>
<keyword evidence="4" id="KW-1185">Reference proteome</keyword>
<dbReference type="RefSeq" id="WP_131011322.1">
    <property type="nucleotide sequence ID" value="NZ_SIRE01000002.1"/>
</dbReference>
<protein>
    <submittedName>
        <fullName evidence="3">Extracellular solute-binding protein</fullName>
    </submittedName>
</protein>
<dbReference type="PANTHER" id="PTHR43649">
    <property type="entry name" value="ARABINOSE-BINDING PROTEIN-RELATED"/>
    <property type="match status" value="1"/>
</dbReference>
<gene>
    <name evidence="3" type="ORF">EYB31_00540</name>
</gene>
<dbReference type="SUPFAM" id="SSF53850">
    <property type="entry name" value="Periplasmic binding protein-like II"/>
    <property type="match status" value="1"/>
</dbReference>
<organism evidence="3 4">
    <name type="scientific">Paenibacillus thalictri</name>
    <dbReference type="NCBI Taxonomy" id="2527873"/>
    <lineage>
        <taxon>Bacteria</taxon>
        <taxon>Bacillati</taxon>
        <taxon>Bacillota</taxon>
        <taxon>Bacilli</taxon>
        <taxon>Bacillales</taxon>
        <taxon>Paenibacillaceae</taxon>
        <taxon>Paenibacillus</taxon>
    </lineage>
</organism>
<feature type="region of interest" description="Disordered" evidence="1">
    <location>
        <begin position="23"/>
        <end position="56"/>
    </location>
</feature>
<dbReference type="AlphaFoldDB" id="A0A4Q9DWR7"/>
<feature type="signal peptide" evidence="2">
    <location>
        <begin position="1"/>
        <end position="22"/>
    </location>
</feature>
<reference evidence="3 4" key="1">
    <citation type="submission" date="2019-02" db="EMBL/GenBank/DDBJ databases">
        <title>Paenibacillus sp. nov., isolated from surface-sterilized tissue of Thalictrum simplex L.</title>
        <authorList>
            <person name="Tuo L."/>
        </authorList>
    </citation>
    <scope>NUCLEOTIDE SEQUENCE [LARGE SCALE GENOMIC DNA]</scope>
    <source>
        <strain evidence="3 4">N2SHLJ1</strain>
    </source>
</reference>
<feature type="chain" id="PRO_5039613486" evidence="2">
    <location>
        <begin position="23"/>
        <end position="544"/>
    </location>
</feature>
<evidence type="ECO:0000313" key="4">
    <source>
        <dbReference type="Proteomes" id="UP000293142"/>
    </source>
</evidence>
<dbReference type="OrthoDB" id="2492023at2"/>
<dbReference type="Pfam" id="PF01547">
    <property type="entry name" value="SBP_bac_1"/>
    <property type="match status" value="1"/>
</dbReference>
<dbReference type="PROSITE" id="PS51257">
    <property type="entry name" value="PROKAR_LIPOPROTEIN"/>
    <property type="match status" value="1"/>
</dbReference>
<evidence type="ECO:0000256" key="2">
    <source>
        <dbReference type="SAM" id="SignalP"/>
    </source>
</evidence>